<name>A0A8J6C3P4_ELECQ</name>
<accession>A0A8J6C3P4</accession>
<comment type="caution">
    <text evidence="2">The sequence shown here is derived from an EMBL/GenBank/DDBJ whole genome shotgun (WGS) entry which is preliminary data.</text>
</comment>
<proteinExistence type="predicted"/>
<evidence type="ECO:0000313" key="3">
    <source>
        <dbReference type="Proteomes" id="UP000770717"/>
    </source>
</evidence>
<keyword evidence="3" id="KW-1185">Reference proteome</keyword>
<organism evidence="2 3">
    <name type="scientific">Eleutherodactylus coqui</name>
    <name type="common">Puerto Rican coqui</name>
    <dbReference type="NCBI Taxonomy" id="57060"/>
    <lineage>
        <taxon>Eukaryota</taxon>
        <taxon>Metazoa</taxon>
        <taxon>Chordata</taxon>
        <taxon>Craniata</taxon>
        <taxon>Vertebrata</taxon>
        <taxon>Euteleostomi</taxon>
        <taxon>Amphibia</taxon>
        <taxon>Batrachia</taxon>
        <taxon>Anura</taxon>
        <taxon>Neobatrachia</taxon>
        <taxon>Hyloidea</taxon>
        <taxon>Eleutherodactylidae</taxon>
        <taxon>Eleutherodactylinae</taxon>
        <taxon>Eleutherodactylus</taxon>
        <taxon>Eleutherodactylus</taxon>
    </lineage>
</organism>
<reference evidence="2" key="1">
    <citation type="thesis" date="2020" institute="ProQuest LLC" country="789 East Eisenhower Parkway, Ann Arbor, MI, USA">
        <title>Comparative Genomics and Chromosome Evolution.</title>
        <authorList>
            <person name="Mudd A.B."/>
        </authorList>
    </citation>
    <scope>NUCLEOTIDE SEQUENCE</scope>
    <source>
        <strain evidence="2">HN-11 Male</strain>
        <tissue evidence="2">Kidney and liver</tissue>
    </source>
</reference>
<gene>
    <name evidence="2" type="ORF">GDO78_014876</name>
</gene>
<dbReference type="Proteomes" id="UP000770717">
    <property type="component" value="Unassembled WGS sequence"/>
</dbReference>
<feature type="region of interest" description="Disordered" evidence="1">
    <location>
        <begin position="112"/>
        <end position="152"/>
    </location>
</feature>
<protein>
    <submittedName>
        <fullName evidence="2">Uncharacterized protein</fullName>
    </submittedName>
</protein>
<evidence type="ECO:0000256" key="1">
    <source>
        <dbReference type="SAM" id="MobiDB-lite"/>
    </source>
</evidence>
<evidence type="ECO:0000313" key="2">
    <source>
        <dbReference type="EMBL" id="KAG9462112.1"/>
    </source>
</evidence>
<dbReference type="EMBL" id="WNTK01013451">
    <property type="protein sequence ID" value="KAG9462112.1"/>
    <property type="molecule type" value="Genomic_DNA"/>
</dbReference>
<dbReference type="AlphaFoldDB" id="A0A8J6C3P4"/>
<sequence length="152" mass="15903">MWRFVPAPLASAVLGQEVGLSGPHGPTVPLHARLDKGKGLENATTLFHLVGAIALDRGYRPKDATPTRSALLTALGAPGGPGISVPPTALKKVLEHILFNFVIESVITRPPLQAHPGEHVRGAGRTPETARTFPSVQLTDNGGPGRPTPNVL</sequence>